<dbReference type="Gene3D" id="3.30.450.20">
    <property type="entry name" value="PAS domain"/>
    <property type="match status" value="4"/>
</dbReference>
<dbReference type="RefSeq" id="WP_160963053.1">
    <property type="nucleotide sequence ID" value="NZ_WVUD01000041.1"/>
</dbReference>
<dbReference type="InterPro" id="IPR005467">
    <property type="entry name" value="His_kinase_dom"/>
</dbReference>
<dbReference type="PANTHER" id="PTHR43065:SF46">
    <property type="entry name" value="C4-DICARBOXYLATE TRANSPORT SENSOR PROTEIN DCTB"/>
    <property type="match status" value="1"/>
</dbReference>
<keyword evidence="5" id="KW-0418">Kinase</keyword>
<feature type="domain" description="PAS" evidence="9">
    <location>
        <begin position="590"/>
        <end position="636"/>
    </location>
</feature>
<dbReference type="SMART" id="SM00387">
    <property type="entry name" value="HATPase_c"/>
    <property type="match status" value="1"/>
</dbReference>
<dbReference type="OrthoDB" id="9769169at2"/>
<proteinExistence type="predicted"/>
<dbReference type="SMART" id="SM00086">
    <property type="entry name" value="PAC"/>
    <property type="match status" value="3"/>
</dbReference>
<comment type="caution">
    <text evidence="11">The sequence shown here is derived from an EMBL/GenBank/DDBJ whole genome shotgun (WGS) entry which is preliminary data.</text>
</comment>
<keyword evidence="7" id="KW-0902">Two-component regulatory system</keyword>
<dbReference type="Pfam" id="PF13188">
    <property type="entry name" value="PAS_8"/>
    <property type="match status" value="1"/>
</dbReference>
<evidence type="ECO:0000256" key="3">
    <source>
        <dbReference type="ARBA" id="ARBA00022679"/>
    </source>
</evidence>
<dbReference type="EMBL" id="WVUD01000041">
    <property type="protein sequence ID" value="MYL84748.1"/>
    <property type="molecule type" value="Genomic_DNA"/>
</dbReference>
<dbReference type="Pfam" id="PF13185">
    <property type="entry name" value="GAF_2"/>
    <property type="match status" value="1"/>
</dbReference>
<dbReference type="Proteomes" id="UP000482487">
    <property type="component" value="Unassembled WGS sequence"/>
</dbReference>
<dbReference type="SUPFAM" id="SSF55781">
    <property type="entry name" value="GAF domain-like"/>
    <property type="match status" value="1"/>
</dbReference>
<keyword evidence="12" id="KW-1185">Reference proteome</keyword>
<evidence type="ECO:0000313" key="11">
    <source>
        <dbReference type="EMBL" id="MYL84748.1"/>
    </source>
</evidence>
<accession>A0A7C9MKK4</accession>
<dbReference type="InterPro" id="IPR003594">
    <property type="entry name" value="HATPase_dom"/>
</dbReference>
<dbReference type="InterPro" id="IPR003018">
    <property type="entry name" value="GAF"/>
</dbReference>
<dbReference type="Gene3D" id="1.10.287.130">
    <property type="match status" value="1"/>
</dbReference>
<dbReference type="SUPFAM" id="SSF55785">
    <property type="entry name" value="PYP-like sensor domain (PAS domain)"/>
    <property type="match status" value="4"/>
</dbReference>
<keyword evidence="6" id="KW-0067">ATP-binding</keyword>
<dbReference type="EC" id="2.7.13.3" evidence="2"/>
<evidence type="ECO:0000256" key="2">
    <source>
        <dbReference type="ARBA" id="ARBA00012438"/>
    </source>
</evidence>
<evidence type="ECO:0000313" key="12">
    <source>
        <dbReference type="Proteomes" id="UP000482487"/>
    </source>
</evidence>
<evidence type="ECO:0000256" key="5">
    <source>
        <dbReference type="ARBA" id="ARBA00022777"/>
    </source>
</evidence>
<dbReference type="InterPro" id="IPR000700">
    <property type="entry name" value="PAS-assoc_C"/>
</dbReference>
<dbReference type="InterPro" id="IPR000014">
    <property type="entry name" value="PAS"/>
</dbReference>
<dbReference type="GO" id="GO:0004673">
    <property type="term" value="F:protein histidine kinase activity"/>
    <property type="evidence" value="ECO:0007669"/>
    <property type="project" value="UniProtKB-EC"/>
</dbReference>
<dbReference type="Pfam" id="PF02518">
    <property type="entry name" value="HATPase_c"/>
    <property type="match status" value="1"/>
</dbReference>
<evidence type="ECO:0000256" key="7">
    <source>
        <dbReference type="ARBA" id="ARBA00023012"/>
    </source>
</evidence>
<evidence type="ECO:0000256" key="4">
    <source>
        <dbReference type="ARBA" id="ARBA00022741"/>
    </source>
</evidence>
<dbReference type="Gene3D" id="3.30.450.40">
    <property type="match status" value="1"/>
</dbReference>
<evidence type="ECO:0000259" key="10">
    <source>
        <dbReference type="PROSITE" id="PS50113"/>
    </source>
</evidence>
<reference evidence="11 12" key="1">
    <citation type="submission" date="2020-01" db="EMBL/GenBank/DDBJ databases">
        <title>Genome sequence of Desulfovibrio aerotolerans DSM 16695(T).</title>
        <authorList>
            <person name="Karnachuk O."/>
            <person name="Avakyan M."/>
            <person name="Mardanov A."/>
            <person name="Kadnikov V."/>
            <person name="Ravin N."/>
        </authorList>
    </citation>
    <scope>NUCLEOTIDE SEQUENCE [LARGE SCALE GENOMIC DNA]</scope>
    <source>
        <strain evidence="11 12">DSM 16695</strain>
    </source>
</reference>
<feature type="domain" description="PAC" evidence="10">
    <location>
        <begin position="537"/>
        <end position="589"/>
    </location>
</feature>
<dbReference type="InterPro" id="IPR035965">
    <property type="entry name" value="PAS-like_dom_sf"/>
</dbReference>
<dbReference type="Pfam" id="PF08448">
    <property type="entry name" value="PAS_4"/>
    <property type="match status" value="2"/>
</dbReference>
<keyword evidence="3" id="KW-0808">Transferase</keyword>
<dbReference type="SMART" id="SM00065">
    <property type="entry name" value="GAF"/>
    <property type="match status" value="1"/>
</dbReference>
<dbReference type="GO" id="GO:0000160">
    <property type="term" value="P:phosphorelay signal transduction system"/>
    <property type="evidence" value="ECO:0007669"/>
    <property type="project" value="UniProtKB-KW"/>
</dbReference>
<evidence type="ECO:0000259" key="9">
    <source>
        <dbReference type="PROSITE" id="PS50112"/>
    </source>
</evidence>
<feature type="domain" description="Histidine kinase" evidence="8">
    <location>
        <begin position="726"/>
        <end position="985"/>
    </location>
</feature>
<dbReference type="PANTHER" id="PTHR43065">
    <property type="entry name" value="SENSOR HISTIDINE KINASE"/>
    <property type="match status" value="1"/>
</dbReference>
<organism evidence="11 12">
    <name type="scientific">Solidesulfovibrio aerotolerans</name>
    <dbReference type="NCBI Taxonomy" id="295255"/>
    <lineage>
        <taxon>Bacteria</taxon>
        <taxon>Pseudomonadati</taxon>
        <taxon>Thermodesulfobacteriota</taxon>
        <taxon>Desulfovibrionia</taxon>
        <taxon>Desulfovibrionales</taxon>
        <taxon>Desulfovibrionaceae</taxon>
        <taxon>Solidesulfovibrio</taxon>
    </lineage>
</organism>
<evidence type="ECO:0000256" key="6">
    <source>
        <dbReference type="ARBA" id="ARBA00022840"/>
    </source>
</evidence>
<protein>
    <recommendedName>
        <fullName evidence="2">histidine kinase</fullName>
        <ecNumber evidence="2">2.7.13.3</ecNumber>
    </recommendedName>
</protein>
<comment type="catalytic activity">
    <reaction evidence="1">
        <text>ATP + protein L-histidine = ADP + protein N-phospho-L-histidine.</text>
        <dbReference type="EC" id="2.7.13.3"/>
    </reaction>
</comment>
<dbReference type="Gene3D" id="3.30.565.10">
    <property type="entry name" value="Histidine kinase-like ATPase, C-terminal domain"/>
    <property type="match status" value="1"/>
</dbReference>
<evidence type="ECO:0000259" key="8">
    <source>
        <dbReference type="PROSITE" id="PS50109"/>
    </source>
</evidence>
<keyword evidence="4" id="KW-0547">Nucleotide-binding</keyword>
<dbReference type="InterPro" id="IPR004358">
    <property type="entry name" value="Sig_transdc_His_kin-like_C"/>
</dbReference>
<dbReference type="SMART" id="SM00091">
    <property type="entry name" value="PAS"/>
    <property type="match status" value="4"/>
</dbReference>
<feature type="domain" description="PAS" evidence="9">
    <location>
        <begin position="216"/>
        <end position="286"/>
    </location>
</feature>
<name>A0A7C9MKK4_9BACT</name>
<dbReference type="AlphaFoldDB" id="A0A7C9MKK4"/>
<dbReference type="PROSITE" id="PS50113">
    <property type="entry name" value="PAC"/>
    <property type="match status" value="2"/>
</dbReference>
<dbReference type="PRINTS" id="PR00344">
    <property type="entry name" value="BCTRLSENSOR"/>
</dbReference>
<evidence type="ECO:0000256" key="1">
    <source>
        <dbReference type="ARBA" id="ARBA00000085"/>
    </source>
</evidence>
<dbReference type="PROSITE" id="PS50112">
    <property type="entry name" value="PAS"/>
    <property type="match status" value="3"/>
</dbReference>
<gene>
    <name evidence="11" type="ORF">GTA51_16670</name>
</gene>
<dbReference type="PROSITE" id="PS50109">
    <property type="entry name" value="HIS_KIN"/>
    <property type="match status" value="1"/>
</dbReference>
<sequence length="991" mass="109226">MHGDHGAGVTLFGGAQRAKQPAWNRADRLAKPWRTLEEGGALDTQGPIKALTRLYGLSQHSIHDFLDYALEEALLLTSSAVGYIYFYNENSRLFTLYSWSNNVMESCTLVEKRATYELEHTGIWGEAVRGRGPILVNDYSAHNPLKKGYPEGHVPLQNFLSVPIFQDKLIVAVVGVGNKEGRYAPEDIQSLDLFAQGIWAIVARKQAEDELKADKELRRFQYTMDEVPTPVSLMNADGQYLWYNEACLEFFGVKSEGFQKKTPHDLFEPAYALQIDAYRQALLEGRPTTPLLAEVVARGGERRSVIVSKSLFRGGDGTILGLVGTLTDITESKRLEKALAQALEFNKSILEHAPVGIAVYNAKTGACVLANRFLADLLGGTVAALREHNFRMLASWRDSGRLALAEQALASGAVVKADKYFVSSFGEEVYLECTFVAVVIDGEPYLLRVDKDISLQKQMEAERNDRLEFIQTLADAIPSPVYFMNIDGRILWCNTAIKKYFGGENIIGKVIHDLFESEDLLFHMVKEREMYEQNAPVSYEYEMGTTTGEARALIFHKAPLRNSAGNMIGLIGVFTDVTERKCVEESLRQSEDVLRKILTGIRAGIFIVDPQTYLIVEVNSIAEEIFGIQKSELVGKACKSIKWVRAASGEIVDQCPLLQGNMVNEEFNIERPDGSTVPVIKTVISANRAGQLLFYEIIFDMTARKALERQLVLAQRLESIGGLAAGIAHEINTPIQYVGDNLSFLEGAFADLTAAVRGFREPDAALDAGRPQLGSGNGQVTPGASVDAGLDLDFILDEVPKALSQSREGVARVAAIVRAMKRFSHPGGEEKTLLNVQTAIENTVLVSRNEWKYHAELRLDLDPDLPTLPCFPGDFNQVLLNLLVNAGHAISEKHKADDPKGLITITTRQEGDTFLLSVTDTGCGIPEKNLHRVFDPFFTTKEVGKGTGQGLALVHDAMRKHAGSVEVASKPGEGTTFTLHFPLTQLQKATA</sequence>
<dbReference type="GO" id="GO:0005524">
    <property type="term" value="F:ATP binding"/>
    <property type="evidence" value="ECO:0007669"/>
    <property type="project" value="UniProtKB-KW"/>
</dbReference>
<feature type="domain" description="PAC" evidence="10">
    <location>
        <begin position="289"/>
        <end position="341"/>
    </location>
</feature>
<dbReference type="Pfam" id="PF13426">
    <property type="entry name" value="PAS_9"/>
    <property type="match status" value="1"/>
</dbReference>
<dbReference type="InterPro" id="IPR001610">
    <property type="entry name" value="PAC"/>
</dbReference>
<dbReference type="InterPro" id="IPR036890">
    <property type="entry name" value="HATPase_C_sf"/>
</dbReference>
<dbReference type="InterPro" id="IPR013656">
    <property type="entry name" value="PAS_4"/>
</dbReference>
<dbReference type="SUPFAM" id="SSF55874">
    <property type="entry name" value="ATPase domain of HSP90 chaperone/DNA topoisomerase II/histidine kinase"/>
    <property type="match status" value="1"/>
</dbReference>
<feature type="domain" description="PAS" evidence="9">
    <location>
        <begin position="466"/>
        <end position="502"/>
    </location>
</feature>
<dbReference type="CDD" id="cd00130">
    <property type="entry name" value="PAS"/>
    <property type="match status" value="3"/>
</dbReference>
<dbReference type="NCBIfam" id="TIGR00229">
    <property type="entry name" value="sensory_box"/>
    <property type="match status" value="3"/>
</dbReference>
<dbReference type="InterPro" id="IPR029016">
    <property type="entry name" value="GAF-like_dom_sf"/>
</dbReference>